<accession>A0AB39M861</accession>
<feature type="transmembrane region" description="Helical" evidence="2">
    <location>
        <begin position="46"/>
        <end position="71"/>
    </location>
</feature>
<dbReference type="AlphaFoldDB" id="A0AB39M861"/>
<proteinExistence type="predicted"/>
<feature type="transmembrane region" description="Helical" evidence="2">
    <location>
        <begin position="78"/>
        <end position="96"/>
    </location>
</feature>
<sequence length="697" mass="73281">MWSYAVWGLVGAALYRSLIVRAALLRDEDPFTHRYGRWDYPDGPGVGALVAGLCMHALLGAAVGCTAATLAGTAGAGNALKSMIALVLGVVTPIVFKPAGRLALRILIPDALDGGTEIRLTDRRYWHTPPGHPPVAADGPYPWADELARRIRAQEVARPVNLKGAHLNGTDLTGVDLPWVYAQLGTLPGVCLREANLSRSFFYVANLIGADLTRARLDRAELSSARLVRARLTEADLTGADLTHANLLDADLAGARLRGADLGGAVLVRANLTGADLTGACLERADLTGADLSGADLTGANLAGARWTSETVWPIGPADRMRDDSEQLFDDSYRVHGWSPEPYKSKEKSQPPFFQRLLIAFCDAAPVFRPLRAGDVGHGKETRAFRPARPVGRDGLRSALESAVSLSGAQLHRIDLAGVSLAGTDLSRADLTKAILTGADLSRADLTRTRLTQANLSGAKLKGANLAGANTVSADVTGAILTGANLADVYLMGANLSGARLTRTNLTGALFSGTNLTGADLTDSDLTDVALDKADLRGAKLLRAQLTSADLSEADLTKAILTEADLTCAHLFAADFSQAQMIRARLTLAFLYKAKLTGADLTRADLAGADLTGARLRGAKLVGARLRGADLAGADLSGARTDGADFAEAVWSSTTKWPGTIAGTIRDRSETAPDGTYRVRTTTPGKHHSPSTGTSEP</sequence>
<feature type="region of interest" description="Disordered" evidence="1">
    <location>
        <begin position="666"/>
        <end position="697"/>
    </location>
</feature>
<keyword evidence="2" id="KW-0472">Membrane</keyword>
<dbReference type="SUPFAM" id="SSF141571">
    <property type="entry name" value="Pentapeptide repeat-like"/>
    <property type="match status" value="3"/>
</dbReference>
<dbReference type="PANTHER" id="PTHR14136:SF17">
    <property type="entry name" value="BTB_POZ DOMAIN-CONTAINING PROTEIN KCTD9"/>
    <property type="match status" value="1"/>
</dbReference>
<name>A0AB39M861_9ACTN</name>
<evidence type="ECO:0000256" key="1">
    <source>
        <dbReference type="SAM" id="MobiDB-lite"/>
    </source>
</evidence>
<dbReference type="EMBL" id="CP163431">
    <property type="protein sequence ID" value="XDQ02560.1"/>
    <property type="molecule type" value="Genomic_DNA"/>
</dbReference>
<protein>
    <submittedName>
        <fullName evidence="3">Pentapeptide repeat-containing protein</fullName>
    </submittedName>
</protein>
<keyword evidence="2" id="KW-0812">Transmembrane</keyword>
<dbReference type="Pfam" id="PF00805">
    <property type="entry name" value="Pentapeptide"/>
    <property type="match status" value="7"/>
</dbReference>
<dbReference type="InterPro" id="IPR001646">
    <property type="entry name" value="5peptide_repeat"/>
</dbReference>
<evidence type="ECO:0000313" key="3">
    <source>
        <dbReference type="EMBL" id="XDQ02560.1"/>
    </source>
</evidence>
<dbReference type="RefSeq" id="WP_369188676.1">
    <property type="nucleotide sequence ID" value="NZ_CP163431.1"/>
</dbReference>
<dbReference type="InterPro" id="IPR051082">
    <property type="entry name" value="Pentapeptide-BTB/POZ_domain"/>
</dbReference>
<reference evidence="3" key="1">
    <citation type="submission" date="2024-07" db="EMBL/GenBank/DDBJ databases">
        <authorList>
            <person name="Yu S.T."/>
        </authorList>
    </citation>
    <scope>NUCLEOTIDE SEQUENCE</scope>
    <source>
        <strain evidence="3">R08</strain>
    </source>
</reference>
<dbReference type="Gene3D" id="2.160.20.80">
    <property type="entry name" value="E3 ubiquitin-protein ligase SopA"/>
    <property type="match status" value="4"/>
</dbReference>
<organism evidence="3">
    <name type="scientific">Streptomyces sp. R08</name>
    <dbReference type="NCBI Taxonomy" id="3238624"/>
    <lineage>
        <taxon>Bacteria</taxon>
        <taxon>Bacillati</taxon>
        <taxon>Actinomycetota</taxon>
        <taxon>Actinomycetes</taxon>
        <taxon>Kitasatosporales</taxon>
        <taxon>Streptomycetaceae</taxon>
        <taxon>Streptomyces</taxon>
    </lineage>
</organism>
<keyword evidence="2" id="KW-1133">Transmembrane helix</keyword>
<evidence type="ECO:0000256" key="2">
    <source>
        <dbReference type="SAM" id="Phobius"/>
    </source>
</evidence>
<gene>
    <name evidence="3" type="ORF">AB5J58_21155</name>
</gene>
<dbReference type="PANTHER" id="PTHR14136">
    <property type="entry name" value="BTB_POZ DOMAIN-CONTAINING PROTEIN KCTD9"/>
    <property type="match status" value="1"/>
</dbReference>
<feature type="compositionally biased region" description="Polar residues" evidence="1">
    <location>
        <begin position="679"/>
        <end position="697"/>
    </location>
</feature>